<feature type="compositionally biased region" description="Polar residues" evidence="1">
    <location>
        <begin position="371"/>
        <end position="384"/>
    </location>
</feature>
<keyword evidence="3" id="KW-1185">Reference proteome</keyword>
<evidence type="ECO:0000256" key="1">
    <source>
        <dbReference type="SAM" id="MobiDB-lite"/>
    </source>
</evidence>
<dbReference type="AlphaFoldDB" id="A0AA38N110"/>
<feature type="region of interest" description="Disordered" evidence="1">
    <location>
        <begin position="923"/>
        <end position="975"/>
    </location>
</feature>
<dbReference type="Proteomes" id="UP001176059">
    <property type="component" value="Unassembled WGS sequence"/>
</dbReference>
<feature type="compositionally biased region" description="Polar residues" evidence="1">
    <location>
        <begin position="339"/>
        <end position="357"/>
    </location>
</feature>
<feature type="compositionally biased region" description="Low complexity" evidence="1">
    <location>
        <begin position="200"/>
        <end position="218"/>
    </location>
</feature>
<feature type="compositionally biased region" description="Low complexity" evidence="1">
    <location>
        <begin position="311"/>
        <end position="323"/>
    </location>
</feature>
<feature type="region of interest" description="Disordered" evidence="1">
    <location>
        <begin position="1"/>
        <end position="103"/>
    </location>
</feature>
<accession>A0AA38N110</accession>
<comment type="caution">
    <text evidence="2">The sequence shown here is derived from an EMBL/GenBank/DDBJ whole genome shotgun (WGS) entry which is preliminary data.</text>
</comment>
<feature type="compositionally biased region" description="Polar residues" evidence="1">
    <location>
        <begin position="1"/>
        <end position="21"/>
    </location>
</feature>
<reference evidence="2" key="1">
    <citation type="submission" date="2022-08" db="EMBL/GenBank/DDBJ databases">
        <authorList>
            <consortium name="DOE Joint Genome Institute"/>
            <person name="Min B."/>
            <person name="Sierra-Patev S."/>
            <person name="Naranjo-Ortiz M."/>
            <person name="Looney B."/>
            <person name="Konkel Z."/>
            <person name="Slot J.C."/>
            <person name="Sakamoto Y."/>
            <person name="Steenwyk J.L."/>
            <person name="Rokas A."/>
            <person name="Carro J."/>
            <person name="Camarero S."/>
            <person name="Ferreira P."/>
            <person name="Molpeceres G."/>
            <person name="Ruiz-duenas F.J."/>
            <person name="Serrano A."/>
            <person name="Henrissat B."/>
            <person name="Drula E."/>
            <person name="Hughes K.W."/>
            <person name="Mata J.L."/>
            <person name="Ishikawa N.K."/>
            <person name="Vargas-Isla R."/>
            <person name="Ushijima S."/>
            <person name="Smith C.A."/>
            <person name="Ahrendt S."/>
            <person name="Andreopoulos W."/>
            <person name="He G."/>
            <person name="LaButti K."/>
            <person name="Lipzen A."/>
            <person name="Ng V."/>
            <person name="Riley R."/>
            <person name="Sandor L."/>
            <person name="Barry K."/>
            <person name="Martinez A.T."/>
            <person name="Xiao Y."/>
            <person name="Gibbons J.G."/>
            <person name="Terashima K."/>
            <person name="Hibbett D.S."/>
            <person name="Grigoriev I.V."/>
        </authorList>
    </citation>
    <scope>NUCLEOTIDE SEQUENCE</scope>
    <source>
        <strain evidence="2">ET3784</strain>
    </source>
</reference>
<feature type="compositionally biased region" description="Low complexity" evidence="1">
    <location>
        <begin position="93"/>
        <end position="102"/>
    </location>
</feature>
<feature type="compositionally biased region" description="Polar residues" evidence="1">
    <location>
        <begin position="416"/>
        <end position="431"/>
    </location>
</feature>
<feature type="region of interest" description="Disordered" evidence="1">
    <location>
        <begin position="573"/>
        <end position="601"/>
    </location>
</feature>
<organism evidence="2 3">
    <name type="scientific">Lentinula guzmanii</name>
    <dbReference type="NCBI Taxonomy" id="2804957"/>
    <lineage>
        <taxon>Eukaryota</taxon>
        <taxon>Fungi</taxon>
        <taxon>Dikarya</taxon>
        <taxon>Basidiomycota</taxon>
        <taxon>Agaricomycotina</taxon>
        <taxon>Agaricomycetes</taxon>
        <taxon>Agaricomycetidae</taxon>
        <taxon>Agaricales</taxon>
        <taxon>Marasmiineae</taxon>
        <taxon>Omphalotaceae</taxon>
        <taxon>Lentinula</taxon>
    </lineage>
</organism>
<reference evidence="2" key="2">
    <citation type="journal article" date="2023" name="Proc. Natl. Acad. Sci. U.S.A.">
        <title>A global phylogenomic analysis of the shiitake genus Lentinula.</title>
        <authorList>
            <person name="Sierra-Patev S."/>
            <person name="Min B."/>
            <person name="Naranjo-Ortiz M."/>
            <person name="Looney B."/>
            <person name="Konkel Z."/>
            <person name="Slot J.C."/>
            <person name="Sakamoto Y."/>
            <person name="Steenwyk J.L."/>
            <person name="Rokas A."/>
            <person name="Carro J."/>
            <person name="Camarero S."/>
            <person name="Ferreira P."/>
            <person name="Molpeceres G."/>
            <person name="Ruiz-Duenas F.J."/>
            <person name="Serrano A."/>
            <person name="Henrissat B."/>
            <person name="Drula E."/>
            <person name="Hughes K.W."/>
            <person name="Mata J.L."/>
            <person name="Ishikawa N.K."/>
            <person name="Vargas-Isla R."/>
            <person name="Ushijima S."/>
            <person name="Smith C.A."/>
            <person name="Donoghue J."/>
            <person name="Ahrendt S."/>
            <person name="Andreopoulos W."/>
            <person name="He G."/>
            <person name="LaButti K."/>
            <person name="Lipzen A."/>
            <person name="Ng V."/>
            <person name="Riley R."/>
            <person name="Sandor L."/>
            <person name="Barry K."/>
            <person name="Martinez A.T."/>
            <person name="Xiao Y."/>
            <person name="Gibbons J.G."/>
            <person name="Terashima K."/>
            <person name="Grigoriev I.V."/>
            <person name="Hibbett D."/>
        </authorList>
    </citation>
    <scope>NUCLEOTIDE SEQUENCE</scope>
    <source>
        <strain evidence="2">ET3784</strain>
    </source>
</reference>
<name>A0AA38N110_9AGAR</name>
<gene>
    <name evidence="2" type="ORF">DFJ43DRAFT_241674</name>
</gene>
<dbReference type="EMBL" id="JANVFO010000019">
    <property type="protein sequence ID" value="KAJ3733201.1"/>
    <property type="molecule type" value="Genomic_DNA"/>
</dbReference>
<feature type="compositionally biased region" description="Basic and acidic residues" evidence="1">
    <location>
        <begin position="22"/>
        <end position="37"/>
    </location>
</feature>
<feature type="region of interest" description="Disordered" evidence="1">
    <location>
        <begin position="1092"/>
        <end position="1144"/>
    </location>
</feature>
<protein>
    <submittedName>
        <fullName evidence="2">Uncharacterized protein</fullName>
    </submittedName>
</protein>
<evidence type="ECO:0000313" key="2">
    <source>
        <dbReference type="EMBL" id="KAJ3733201.1"/>
    </source>
</evidence>
<feature type="compositionally biased region" description="Polar residues" evidence="1">
    <location>
        <begin position="1103"/>
        <end position="1113"/>
    </location>
</feature>
<feature type="compositionally biased region" description="Basic residues" evidence="1">
    <location>
        <begin position="927"/>
        <end position="936"/>
    </location>
</feature>
<feature type="region of interest" description="Disordered" evidence="1">
    <location>
        <begin position="311"/>
        <end position="441"/>
    </location>
</feature>
<feature type="compositionally biased region" description="Polar residues" evidence="1">
    <location>
        <begin position="948"/>
        <end position="962"/>
    </location>
</feature>
<feature type="compositionally biased region" description="Polar residues" evidence="1">
    <location>
        <begin position="241"/>
        <end position="262"/>
    </location>
</feature>
<proteinExistence type="predicted"/>
<feature type="region of interest" description="Disordered" evidence="1">
    <location>
        <begin position="164"/>
        <end position="263"/>
    </location>
</feature>
<evidence type="ECO:0000313" key="3">
    <source>
        <dbReference type="Proteomes" id="UP001176059"/>
    </source>
</evidence>
<sequence length="1144" mass="117763">MCNFSQPLSHAQSRPTSPSSDPRNHQNDRFHRGDQDYHYGYTANEHPPQDEAFLSPHHAPLTLSAEHDEGPVIPSIKEESDEDDYDDHDYPNSRSLNSGSSSPVQLYPLSIVDSLPPGFVPTPNGGHLISLQQQHKLRDGSHPGQIASVGYVSGIGGGGQPRGVPGGFYAHGNNLNAHDQNGRHPYGVSSFRGDGDDYSRTGSSSSRSSSAAGSSLSTELGRPNKYPRSKGGVSNRRRSRGLTSTFPPTTMSDGGYDSNNEYGNGDGNTLGGIYAMPAINPNSLNRSTLRDMSQYGSAGNVPAAAAIGGSSRMSMSMPEPSLPQYGHSSMPEPSVPQYPYSSEATRYSTLRGDTSRSVPMPEPAVPLYPSTGPSGSSLEGQRNTGLGAGGRQRSLKRTKGAVSRVGMDMPEPSVPQYRTSNARGYGTQTPGDSRGGSRMTPAAVSMPDPSVPQYNVPHQGYAGVYQTPGGGSRMTPAAVSMPDPSVPQYNIPSQGYAGAYQTPGGDSRMIPPAVSMPEPTVTEYPANVHQTPGAANASSRITPAAMPMPEPNVLPQHDQYATYGMPGYHTPTPGGGTAGASRMVSPEMSMPEPSVGSSTVAGTGVPADGTSRMTAPAMIMPEPSVDSTVSVKGITAGGTSRMTAPVVPMPNHSVGLAANGTPARVMSKMTAPVVPMPEPSVGSAANGLLAGGVSRMTVPVVPMPEPHVGSTANDTPAGGVSRMTAPVIPMPEPSVGSNIAGNTPAGRTSNSRMTVPVFPMPEPSVSSTLAGTPSGGISRMTAPVIPMPEPSVSHSGASPLAAEPFSMMPGSFTPGRSSSSSGPRFIPPAIPMPEPTVPQHDSEAGSQDIVSMPEPSVPQFGVNAGSSPAREPISRITAPAVPMPEPTVPRVVHRESTATPADGESRMTAPAMSMPEPAISAKALSKTQKKKQKKKGGISMPEPEVPQYNVSSTAQAGSSSVITMPDPSVPSFDTQSIIAPSGGASRMIPPTIPMPEPSSNVTAPMIPMPVPNIGTPLSMGGNVLPPSSPSMSTSGWGIGGSGGWGLDAGAGGSGGFGSPNMSNQRMSIHSMHAGTTPVTVSQPLPVPNPIPGPLRKGLGIKSIGSSPASSVDSTTRKNTEANKGSKGLQKSARARGMTTSAWGS</sequence>